<feature type="region of interest" description="Disordered" evidence="1">
    <location>
        <begin position="1"/>
        <end position="26"/>
    </location>
</feature>
<dbReference type="AlphaFoldDB" id="A0A0R1UM21"/>
<feature type="compositionally biased region" description="Basic and acidic residues" evidence="1">
    <location>
        <begin position="9"/>
        <end position="23"/>
    </location>
</feature>
<accession>A0A0R1UM21</accession>
<keyword evidence="3" id="KW-1185">Reference proteome</keyword>
<dbReference type="Proteomes" id="UP000051036">
    <property type="component" value="Unassembled WGS sequence"/>
</dbReference>
<protein>
    <submittedName>
        <fullName evidence="2">Uncharacterized protein</fullName>
    </submittedName>
</protein>
<dbReference type="PATRIC" id="fig|1423763.3.peg.1880"/>
<proteinExistence type="predicted"/>
<evidence type="ECO:0000313" key="2">
    <source>
        <dbReference type="EMBL" id="KRL90587.1"/>
    </source>
</evidence>
<comment type="caution">
    <text evidence="2">The sequence shown here is derived from an EMBL/GenBank/DDBJ whole genome shotgun (WGS) entry which is preliminary data.</text>
</comment>
<dbReference type="EMBL" id="AZFM01000008">
    <property type="protein sequence ID" value="KRL90587.1"/>
    <property type="molecule type" value="Genomic_DNA"/>
</dbReference>
<reference evidence="2 3" key="1">
    <citation type="journal article" date="2015" name="Genome Announc.">
        <title>Expanding the biotechnology potential of lactobacilli through comparative genomics of 213 strains and associated genera.</title>
        <authorList>
            <person name="Sun Z."/>
            <person name="Harris H.M."/>
            <person name="McCann A."/>
            <person name="Guo C."/>
            <person name="Argimon S."/>
            <person name="Zhang W."/>
            <person name="Yang X."/>
            <person name="Jeffery I.B."/>
            <person name="Cooney J.C."/>
            <person name="Kagawa T.F."/>
            <person name="Liu W."/>
            <person name="Song Y."/>
            <person name="Salvetti E."/>
            <person name="Wrobel A."/>
            <person name="Rasinkangas P."/>
            <person name="Parkhill J."/>
            <person name="Rea M.C."/>
            <person name="O'Sullivan O."/>
            <person name="Ritari J."/>
            <person name="Douillard F.P."/>
            <person name="Paul Ross R."/>
            <person name="Yang R."/>
            <person name="Briner A.E."/>
            <person name="Felis G.E."/>
            <person name="de Vos W.M."/>
            <person name="Barrangou R."/>
            <person name="Klaenhammer T.R."/>
            <person name="Caufield P.W."/>
            <person name="Cui Y."/>
            <person name="Zhang H."/>
            <person name="O'Toole P.W."/>
        </authorList>
    </citation>
    <scope>NUCLEOTIDE SEQUENCE [LARGE SCALE GENOMIC DNA]</scope>
    <source>
        <strain evidence="2 3">DSM 16043</strain>
    </source>
</reference>
<name>A0A0R1UM21_9LACO</name>
<evidence type="ECO:0000313" key="3">
    <source>
        <dbReference type="Proteomes" id="UP000051036"/>
    </source>
</evidence>
<gene>
    <name evidence="2" type="ORF">FC46_GL001844</name>
</gene>
<organism evidence="2 3">
    <name type="scientific">Lactobacillus kalixensis DSM 16043</name>
    <dbReference type="NCBI Taxonomy" id="1423763"/>
    <lineage>
        <taxon>Bacteria</taxon>
        <taxon>Bacillati</taxon>
        <taxon>Bacillota</taxon>
        <taxon>Bacilli</taxon>
        <taxon>Lactobacillales</taxon>
        <taxon>Lactobacillaceae</taxon>
        <taxon>Lactobacillus</taxon>
    </lineage>
</organism>
<dbReference type="STRING" id="1423763.FC46_GL001844"/>
<evidence type="ECO:0000256" key="1">
    <source>
        <dbReference type="SAM" id="MobiDB-lite"/>
    </source>
</evidence>
<sequence length="102" mass="12186">MRKMMQDNLNKDELKSRLEKMAEENPNPQISYQEIFSPAFMQKYTNFANIDFFIQNLKLKNFTELEKMNPATLDSFIQKETHFKTWGEMQQAAVNNYMTSLF</sequence>